<dbReference type="EMBL" id="UINC01169488">
    <property type="protein sequence ID" value="SVD73050.1"/>
    <property type="molecule type" value="Genomic_DNA"/>
</dbReference>
<sequence>VGEVEHPQAHERPIGVVVSKPYDSCIPEYVKDMNSRQCDEQGPQPSVPWDRTQSHYSTHEDNHRLQS</sequence>
<proteinExistence type="predicted"/>
<evidence type="ECO:0000313" key="2">
    <source>
        <dbReference type="EMBL" id="SVD73050.1"/>
    </source>
</evidence>
<name>A0A382XQC3_9ZZZZ</name>
<gene>
    <name evidence="2" type="ORF">METZ01_LOCUS425904</name>
</gene>
<organism evidence="2">
    <name type="scientific">marine metagenome</name>
    <dbReference type="NCBI Taxonomy" id="408172"/>
    <lineage>
        <taxon>unclassified sequences</taxon>
        <taxon>metagenomes</taxon>
        <taxon>ecological metagenomes</taxon>
    </lineage>
</organism>
<evidence type="ECO:0000256" key="1">
    <source>
        <dbReference type="SAM" id="MobiDB-lite"/>
    </source>
</evidence>
<feature type="region of interest" description="Disordered" evidence="1">
    <location>
        <begin position="35"/>
        <end position="67"/>
    </location>
</feature>
<feature type="non-terminal residue" evidence="2">
    <location>
        <position position="67"/>
    </location>
</feature>
<reference evidence="2" key="1">
    <citation type="submission" date="2018-05" db="EMBL/GenBank/DDBJ databases">
        <authorList>
            <person name="Lanie J.A."/>
            <person name="Ng W.-L."/>
            <person name="Kazmierczak K.M."/>
            <person name="Andrzejewski T.M."/>
            <person name="Davidsen T.M."/>
            <person name="Wayne K.J."/>
            <person name="Tettelin H."/>
            <person name="Glass J.I."/>
            <person name="Rusch D."/>
            <person name="Podicherti R."/>
            <person name="Tsui H.-C.T."/>
            <person name="Winkler M.E."/>
        </authorList>
    </citation>
    <scope>NUCLEOTIDE SEQUENCE</scope>
</reference>
<accession>A0A382XQC3</accession>
<feature type="non-terminal residue" evidence="2">
    <location>
        <position position="1"/>
    </location>
</feature>
<dbReference type="AlphaFoldDB" id="A0A382XQC3"/>
<feature type="compositionally biased region" description="Basic and acidic residues" evidence="1">
    <location>
        <begin position="57"/>
        <end position="67"/>
    </location>
</feature>
<protein>
    <submittedName>
        <fullName evidence="2">Uncharacterized protein</fullName>
    </submittedName>
</protein>